<dbReference type="EMBL" id="CABIKM010000018">
    <property type="protein sequence ID" value="VUZ84797.1"/>
    <property type="molecule type" value="Genomic_DNA"/>
</dbReference>
<dbReference type="Proteomes" id="UP000334340">
    <property type="component" value="Unassembled WGS sequence"/>
</dbReference>
<dbReference type="GO" id="GO:0016301">
    <property type="term" value="F:kinase activity"/>
    <property type="evidence" value="ECO:0007669"/>
    <property type="project" value="InterPro"/>
</dbReference>
<dbReference type="PANTHER" id="PTHR39426">
    <property type="entry name" value="HOMOLOGY TO DEATH-ON-CURING PROTEIN OF PHAGE P1"/>
    <property type="match status" value="1"/>
</dbReference>
<name>A0A564ZIT1_9BACT</name>
<evidence type="ECO:0000313" key="2">
    <source>
        <dbReference type="EMBL" id="VUZ84797.1"/>
    </source>
</evidence>
<gene>
    <name evidence="2" type="ORF">MELA_01171</name>
</gene>
<dbReference type="PROSITE" id="PS51459">
    <property type="entry name" value="FIDO"/>
    <property type="match status" value="1"/>
</dbReference>
<dbReference type="PIRSF" id="PIRSF018297">
    <property type="entry name" value="Doc"/>
    <property type="match status" value="1"/>
</dbReference>
<organism evidence="2 3">
    <name type="scientific">Candidatus Methylomirabilis lanthanidiphila</name>
    <dbReference type="NCBI Taxonomy" id="2211376"/>
    <lineage>
        <taxon>Bacteria</taxon>
        <taxon>Candidatus Methylomirabilota</taxon>
        <taxon>Candidatus Methylomirabilia</taxon>
        <taxon>Candidatus Methylomirabilales</taxon>
        <taxon>Candidatus Methylomirabilaceae</taxon>
        <taxon>Candidatus Methylomirabilis</taxon>
    </lineage>
</organism>
<accession>A0A564ZIT1</accession>
<dbReference type="Pfam" id="PF02661">
    <property type="entry name" value="Fic"/>
    <property type="match status" value="1"/>
</dbReference>
<dbReference type="AlphaFoldDB" id="A0A564ZIT1"/>
<dbReference type="NCBIfam" id="TIGR01550">
    <property type="entry name" value="DOC_P1"/>
    <property type="match status" value="1"/>
</dbReference>
<keyword evidence="3" id="KW-1185">Reference proteome</keyword>
<dbReference type="PANTHER" id="PTHR39426:SF1">
    <property type="entry name" value="HOMOLOGY TO DEATH-ON-CURING PROTEIN OF PHAGE P1"/>
    <property type="match status" value="1"/>
</dbReference>
<dbReference type="InterPro" id="IPR053737">
    <property type="entry name" value="Type_II_TA_Toxin"/>
</dbReference>
<dbReference type="Gene3D" id="1.20.120.1870">
    <property type="entry name" value="Fic/DOC protein, Fido domain"/>
    <property type="match status" value="1"/>
</dbReference>
<dbReference type="SUPFAM" id="SSF140931">
    <property type="entry name" value="Fic-like"/>
    <property type="match status" value="1"/>
</dbReference>
<sequence length="128" mass="14184">MSPVFLSLDEVIEIHRDMIERYGGSAGIRDMGLLQSAVAMPQTGFGGEFLHADLFEMAAAYLFHIIQNHPFIDGNKRVGSMTAFAFLKLNGLTLAASETDFEQVVLEVARGRLNKAAIAEFLRTHSRR</sequence>
<protein>
    <submittedName>
        <fullName evidence="2">Death-on-curing protein</fullName>
    </submittedName>
</protein>
<dbReference type="InterPro" id="IPR003812">
    <property type="entry name" value="Fido"/>
</dbReference>
<proteinExistence type="predicted"/>
<dbReference type="InterPro" id="IPR036597">
    <property type="entry name" value="Fido-like_dom_sf"/>
</dbReference>
<evidence type="ECO:0000313" key="3">
    <source>
        <dbReference type="Proteomes" id="UP000334340"/>
    </source>
</evidence>
<reference evidence="2 3" key="1">
    <citation type="submission" date="2019-07" db="EMBL/GenBank/DDBJ databases">
        <authorList>
            <person name="Cremers G."/>
        </authorList>
    </citation>
    <scope>NUCLEOTIDE SEQUENCE [LARGE SCALE GENOMIC DNA]</scope>
</reference>
<evidence type="ECO:0000259" key="1">
    <source>
        <dbReference type="PROSITE" id="PS51459"/>
    </source>
</evidence>
<dbReference type="InterPro" id="IPR006440">
    <property type="entry name" value="Doc"/>
</dbReference>
<feature type="domain" description="Fido" evidence="1">
    <location>
        <begin position="6"/>
        <end position="124"/>
    </location>
</feature>